<keyword evidence="3" id="KW-1185">Reference proteome</keyword>
<dbReference type="Pfam" id="PF14111">
    <property type="entry name" value="DUF4283"/>
    <property type="match status" value="1"/>
</dbReference>
<dbReference type="InterPro" id="IPR040256">
    <property type="entry name" value="At4g02000-like"/>
</dbReference>
<evidence type="ECO:0000313" key="3">
    <source>
        <dbReference type="Proteomes" id="UP001165190"/>
    </source>
</evidence>
<evidence type="ECO:0000313" key="2">
    <source>
        <dbReference type="EMBL" id="GMJ00803.1"/>
    </source>
</evidence>
<dbReference type="PANTHER" id="PTHR31286">
    <property type="entry name" value="GLYCINE-RICH CELL WALL STRUCTURAL PROTEIN 1.8-LIKE"/>
    <property type="match status" value="1"/>
</dbReference>
<dbReference type="OrthoDB" id="1750606at2759"/>
<name>A0A9W7MEC9_HIBTR</name>
<organism evidence="2 3">
    <name type="scientific">Hibiscus trionum</name>
    <name type="common">Flower of an hour</name>
    <dbReference type="NCBI Taxonomy" id="183268"/>
    <lineage>
        <taxon>Eukaryota</taxon>
        <taxon>Viridiplantae</taxon>
        <taxon>Streptophyta</taxon>
        <taxon>Embryophyta</taxon>
        <taxon>Tracheophyta</taxon>
        <taxon>Spermatophyta</taxon>
        <taxon>Magnoliopsida</taxon>
        <taxon>eudicotyledons</taxon>
        <taxon>Gunneridae</taxon>
        <taxon>Pentapetalae</taxon>
        <taxon>rosids</taxon>
        <taxon>malvids</taxon>
        <taxon>Malvales</taxon>
        <taxon>Malvaceae</taxon>
        <taxon>Malvoideae</taxon>
        <taxon>Hibiscus</taxon>
    </lineage>
</organism>
<feature type="domain" description="DUF4283" evidence="1">
    <location>
        <begin position="36"/>
        <end position="114"/>
    </location>
</feature>
<reference evidence="2" key="1">
    <citation type="submission" date="2023-05" db="EMBL/GenBank/DDBJ databases">
        <title>Genome and transcriptome analyses reveal genes involved in the formation of fine ridges on petal epidermal cells in Hibiscus trionum.</title>
        <authorList>
            <person name="Koshimizu S."/>
            <person name="Masuda S."/>
            <person name="Ishii T."/>
            <person name="Shirasu K."/>
            <person name="Hoshino A."/>
            <person name="Arita M."/>
        </authorList>
    </citation>
    <scope>NUCLEOTIDE SEQUENCE</scope>
    <source>
        <strain evidence="2">Hamamatsu line</strain>
    </source>
</reference>
<dbReference type="AlphaFoldDB" id="A0A9W7MEC9"/>
<accession>A0A9W7MEC9</accession>
<evidence type="ECO:0000259" key="1">
    <source>
        <dbReference type="Pfam" id="PF14111"/>
    </source>
</evidence>
<sequence>MADVTNHLANLVIDDKEDDALQVEAEALPPPVSFLHCFVGLFLTSSVIHFESMRNTLANVWKPLGGVSITDLGEGRFLFRLFHPVDVDRIDNGSPWFFNSHLLILHRLQEGEDPMCTPLHLAKLWVQVLDLPFGFMSEEIAKSLGNFVGQFLEYDTKLSPSSHSRIM</sequence>
<dbReference type="EMBL" id="BSYR01000035">
    <property type="protein sequence ID" value="GMJ00803.1"/>
    <property type="molecule type" value="Genomic_DNA"/>
</dbReference>
<dbReference type="PANTHER" id="PTHR31286:SF153">
    <property type="entry name" value="DUF4283 DOMAIN PROTEIN"/>
    <property type="match status" value="1"/>
</dbReference>
<gene>
    <name evidence="2" type="ORF">HRI_003749500</name>
</gene>
<protein>
    <recommendedName>
        <fullName evidence="1">DUF4283 domain-containing protein</fullName>
    </recommendedName>
</protein>
<dbReference type="Proteomes" id="UP001165190">
    <property type="component" value="Unassembled WGS sequence"/>
</dbReference>
<proteinExistence type="predicted"/>
<comment type="caution">
    <text evidence="2">The sequence shown here is derived from an EMBL/GenBank/DDBJ whole genome shotgun (WGS) entry which is preliminary data.</text>
</comment>
<dbReference type="InterPro" id="IPR025558">
    <property type="entry name" value="DUF4283"/>
</dbReference>